<reference evidence="3" key="2">
    <citation type="submission" date="2020-12" db="EMBL/GenBank/DDBJ databases">
        <authorList>
            <person name="Kanost M."/>
        </authorList>
    </citation>
    <scope>NUCLEOTIDE SEQUENCE</scope>
</reference>
<reference evidence="3" key="1">
    <citation type="journal article" date="2016" name="Insect Biochem. Mol. Biol.">
        <title>Multifaceted biological insights from a draft genome sequence of the tobacco hornworm moth, Manduca sexta.</title>
        <authorList>
            <person name="Kanost M.R."/>
            <person name="Arrese E.L."/>
            <person name="Cao X."/>
            <person name="Chen Y.R."/>
            <person name="Chellapilla S."/>
            <person name="Goldsmith M.R."/>
            <person name="Grosse-Wilde E."/>
            <person name="Heckel D.G."/>
            <person name="Herndon N."/>
            <person name="Jiang H."/>
            <person name="Papanicolaou A."/>
            <person name="Qu J."/>
            <person name="Soulages J.L."/>
            <person name="Vogel H."/>
            <person name="Walters J."/>
            <person name="Waterhouse R.M."/>
            <person name="Ahn S.J."/>
            <person name="Almeida F.C."/>
            <person name="An C."/>
            <person name="Aqrawi P."/>
            <person name="Bretschneider A."/>
            <person name="Bryant W.B."/>
            <person name="Bucks S."/>
            <person name="Chao H."/>
            <person name="Chevignon G."/>
            <person name="Christen J.M."/>
            <person name="Clarke D.F."/>
            <person name="Dittmer N.T."/>
            <person name="Ferguson L.C.F."/>
            <person name="Garavelou S."/>
            <person name="Gordon K.H.J."/>
            <person name="Gunaratna R.T."/>
            <person name="Han Y."/>
            <person name="Hauser F."/>
            <person name="He Y."/>
            <person name="Heidel-Fischer H."/>
            <person name="Hirsh A."/>
            <person name="Hu Y."/>
            <person name="Jiang H."/>
            <person name="Kalra D."/>
            <person name="Klinner C."/>
            <person name="Konig C."/>
            <person name="Kovar C."/>
            <person name="Kroll A.R."/>
            <person name="Kuwar S.S."/>
            <person name="Lee S.L."/>
            <person name="Lehman R."/>
            <person name="Li K."/>
            <person name="Li Z."/>
            <person name="Liang H."/>
            <person name="Lovelace S."/>
            <person name="Lu Z."/>
            <person name="Mansfield J.H."/>
            <person name="McCulloch K.J."/>
            <person name="Mathew T."/>
            <person name="Morton B."/>
            <person name="Muzny D.M."/>
            <person name="Neunemann D."/>
            <person name="Ongeri F."/>
            <person name="Pauchet Y."/>
            <person name="Pu L.L."/>
            <person name="Pyrousis I."/>
            <person name="Rao X.J."/>
            <person name="Redding A."/>
            <person name="Roesel C."/>
            <person name="Sanchez-Gracia A."/>
            <person name="Schaack S."/>
            <person name="Shukla A."/>
            <person name="Tetreau G."/>
            <person name="Wang Y."/>
            <person name="Xiong G.H."/>
            <person name="Traut W."/>
            <person name="Walsh T.K."/>
            <person name="Worley K.C."/>
            <person name="Wu D."/>
            <person name="Wu W."/>
            <person name="Wu Y.Q."/>
            <person name="Zhang X."/>
            <person name="Zou Z."/>
            <person name="Zucker H."/>
            <person name="Briscoe A.D."/>
            <person name="Burmester T."/>
            <person name="Clem R.J."/>
            <person name="Feyereisen R."/>
            <person name="Grimmelikhuijzen C.J.P."/>
            <person name="Hamodrakas S.J."/>
            <person name="Hansson B.S."/>
            <person name="Huguet E."/>
            <person name="Jermiin L.S."/>
            <person name="Lan Q."/>
            <person name="Lehman H.K."/>
            <person name="Lorenzen M."/>
            <person name="Merzendorfer H."/>
            <person name="Michalopoulos I."/>
            <person name="Morton D.B."/>
            <person name="Muthukrishnan S."/>
            <person name="Oakeshott J.G."/>
            <person name="Palmer W."/>
            <person name="Park Y."/>
            <person name="Passarelli A.L."/>
            <person name="Rozas J."/>
            <person name="Schwartz L.M."/>
            <person name="Smith W."/>
            <person name="Southgate A."/>
            <person name="Vilcinskas A."/>
            <person name="Vogt R."/>
            <person name="Wang P."/>
            <person name="Werren J."/>
            <person name="Yu X.Q."/>
            <person name="Zhou J.J."/>
            <person name="Brown S.J."/>
            <person name="Scherer S.E."/>
            <person name="Richards S."/>
            <person name="Blissard G.W."/>
        </authorList>
    </citation>
    <scope>NUCLEOTIDE SEQUENCE</scope>
</reference>
<accession>A0A921YV07</accession>
<evidence type="ECO:0000256" key="1">
    <source>
        <dbReference type="SAM" id="MobiDB-lite"/>
    </source>
</evidence>
<dbReference type="EMBL" id="JH668330">
    <property type="protein sequence ID" value="KAG6446112.1"/>
    <property type="molecule type" value="Genomic_DNA"/>
</dbReference>
<name>A0A921YV07_MANSE</name>
<feature type="compositionally biased region" description="Polar residues" evidence="1">
    <location>
        <begin position="62"/>
        <end position="86"/>
    </location>
</feature>
<sequence>MFYLFIILLFLPSISHQLTIQVQGRVQVGDALSELLQDICKNIFEKAQVNSQRPTLTPGKNLENSKPNDKTTNIYTSQNEKTNNKGSNYVNIYTADNYNNVRLDKNRMKPAEDKEISLLDEIIGKHDLGKVHIYGKHDKKAERYQRPLNNINV</sequence>
<evidence type="ECO:0000313" key="4">
    <source>
        <dbReference type="Proteomes" id="UP000791440"/>
    </source>
</evidence>
<dbReference type="Proteomes" id="UP000791440">
    <property type="component" value="Unassembled WGS sequence"/>
</dbReference>
<evidence type="ECO:0000313" key="3">
    <source>
        <dbReference type="EMBL" id="KAG6446112.1"/>
    </source>
</evidence>
<organism evidence="3 4">
    <name type="scientific">Manduca sexta</name>
    <name type="common">Tobacco hawkmoth</name>
    <name type="synonym">Tobacco hornworm</name>
    <dbReference type="NCBI Taxonomy" id="7130"/>
    <lineage>
        <taxon>Eukaryota</taxon>
        <taxon>Metazoa</taxon>
        <taxon>Ecdysozoa</taxon>
        <taxon>Arthropoda</taxon>
        <taxon>Hexapoda</taxon>
        <taxon>Insecta</taxon>
        <taxon>Pterygota</taxon>
        <taxon>Neoptera</taxon>
        <taxon>Endopterygota</taxon>
        <taxon>Lepidoptera</taxon>
        <taxon>Glossata</taxon>
        <taxon>Ditrysia</taxon>
        <taxon>Bombycoidea</taxon>
        <taxon>Sphingidae</taxon>
        <taxon>Sphinginae</taxon>
        <taxon>Sphingini</taxon>
        <taxon>Manduca</taxon>
    </lineage>
</organism>
<evidence type="ECO:0000256" key="2">
    <source>
        <dbReference type="SAM" id="SignalP"/>
    </source>
</evidence>
<keyword evidence="4" id="KW-1185">Reference proteome</keyword>
<feature type="chain" id="PRO_5037620700" evidence="2">
    <location>
        <begin position="18"/>
        <end position="153"/>
    </location>
</feature>
<protein>
    <submittedName>
        <fullName evidence="3">Uncharacterized protein</fullName>
    </submittedName>
</protein>
<feature type="signal peptide" evidence="2">
    <location>
        <begin position="1"/>
        <end position="17"/>
    </location>
</feature>
<comment type="caution">
    <text evidence="3">The sequence shown here is derived from an EMBL/GenBank/DDBJ whole genome shotgun (WGS) entry which is preliminary data.</text>
</comment>
<keyword evidence="2" id="KW-0732">Signal</keyword>
<gene>
    <name evidence="3" type="ORF">O3G_MSEX004320</name>
</gene>
<proteinExistence type="predicted"/>
<dbReference type="AlphaFoldDB" id="A0A921YV07"/>
<feature type="region of interest" description="Disordered" evidence="1">
    <location>
        <begin position="50"/>
        <end position="86"/>
    </location>
</feature>